<dbReference type="PANTHER" id="PTHR34106:SF5">
    <property type="entry name" value="GLYCOSIDASE"/>
    <property type="match status" value="1"/>
</dbReference>
<dbReference type="Pfam" id="PF04041">
    <property type="entry name" value="Glyco_hydro_130"/>
    <property type="match status" value="1"/>
</dbReference>
<evidence type="ECO:0000313" key="4">
    <source>
        <dbReference type="EMBL" id="CAF1241989.1"/>
    </source>
</evidence>
<keyword evidence="6" id="KW-1185">Reference proteome</keyword>
<dbReference type="PANTHER" id="PTHR34106">
    <property type="entry name" value="GLYCOSIDASE"/>
    <property type="match status" value="1"/>
</dbReference>
<dbReference type="Proteomes" id="UP000663828">
    <property type="component" value="Unassembled WGS sequence"/>
</dbReference>
<evidence type="ECO:0000256" key="2">
    <source>
        <dbReference type="ARBA" id="ARBA00022679"/>
    </source>
</evidence>
<dbReference type="AlphaFoldDB" id="A0A814ZHJ2"/>
<dbReference type="InterPro" id="IPR023296">
    <property type="entry name" value="Glyco_hydro_beta-prop_sf"/>
</dbReference>
<keyword evidence="1" id="KW-0328">Glycosyltransferase</keyword>
<name>A0A814ZHJ2_ADIRI</name>
<proteinExistence type="predicted"/>
<accession>A0A814ZHJ2</accession>
<keyword evidence="2" id="KW-0808">Transferase</keyword>
<organism evidence="4 7">
    <name type="scientific">Adineta ricciae</name>
    <name type="common">Rotifer</name>
    <dbReference type="NCBI Taxonomy" id="249248"/>
    <lineage>
        <taxon>Eukaryota</taxon>
        <taxon>Metazoa</taxon>
        <taxon>Spiralia</taxon>
        <taxon>Gnathifera</taxon>
        <taxon>Rotifera</taxon>
        <taxon>Eurotatoria</taxon>
        <taxon>Bdelloidea</taxon>
        <taxon>Adinetida</taxon>
        <taxon>Adinetidae</taxon>
        <taxon>Adineta</taxon>
    </lineage>
</organism>
<evidence type="ECO:0000313" key="7">
    <source>
        <dbReference type="Proteomes" id="UP000663852"/>
    </source>
</evidence>
<comment type="caution">
    <text evidence="4">The sequence shown here is derived from an EMBL/GenBank/DDBJ whole genome shotgun (WGS) entry which is preliminary data.</text>
</comment>
<dbReference type="OrthoDB" id="21615at2759"/>
<dbReference type="GO" id="GO:0016757">
    <property type="term" value="F:glycosyltransferase activity"/>
    <property type="evidence" value="ECO:0007669"/>
    <property type="project" value="UniProtKB-KW"/>
</dbReference>
<sequence length="357" mass="40816">MTLRVWNIILFLPILLCSTNSSYVPPRIEMKRLSNIPLISSWNNNSAFLYNYNSAFMPTINDSDAVALLVRVQNLHSGSKSIYDVGPSRLALSRSLDDTHLKYSYISEQDILIDTDREYQAIGVEDPRIVLYNNTYYLLYTALSSDAHGVWRAQLTLATCKNNCFTKGNWIYYGPLFPNVFWSKSGSLLIHNETHRYLFFNDSNIAIARTKDLIHYDLSSTFLLTTRPDHFDSDLVEAGPQPLKLSDKNYLFLYNSGRQVTTPNPKPGWHIQYNLGWAILNGDDPTQVLARSEVPILSPELDWERCDNTSGEWANRGLTPLVVFIEGWKQTDEDTFLVWYQGCDSTMGLAELKVHFS</sequence>
<protein>
    <submittedName>
        <fullName evidence="4">Uncharacterized protein</fullName>
    </submittedName>
</protein>
<dbReference type="InterPro" id="IPR007184">
    <property type="entry name" value="Mannoside_phosphorylase"/>
</dbReference>
<evidence type="ECO:0000256" key="1">
    <source>
        <dbReference type="ARBA" id="ARBA00022676"/>
    </source>
</evidence>
<feature type="chain" id="PRO_5036226714" evidence="3">
    <location>
        <begin position="22"/>
        <end position="357"/>
    </location>
</feature>
<evidence type="ECO:0000313" key="5">
    <source>
        <dbReference type="EMBL" id="CAF1613964.1"/>
    </source>
</evidence>
<dbReference type="SUPFAM" id="SSF75005">
    <property type="entry name" value="Arabinanase/levansucrase/invertase"/>
    <property type="match status" value="1"/>
</dbReference>
<dbReference type="EMBL" id="CAJNOR010007264">
    <property type="protein sequence ID" value="CAF1613964.1"/>
    <property type="molecule type" value="Genomic_DNA"/>
</dbReference>
<keyword evidence="3" id="KW-0732">Signal</keyword>
<reference evidence="4" key="1">
    <citation type="submission" date="2021-02" db="EMBL/GenBank/DDBJ databases">
        <authorList>
            <person name="Nowell W R."/>
        </authorList>
    </citation>
    <scope>NUCLEOTIDE SEQUENCE</scope>
</reference>
<evidence type="ECO:0000313" key="6">
    <source>
        <dbReference type="Proteomes" id="UP000663828"/>
    </source>
</evidence>
<dbReference type="EMBL" id="CAJNOJ010000173">
    <property type="protein sequence ID" value="CAF1241989.1"/>
    <property type="molecule type" value="Genomic_DNA"/>
</dbReference>
<dbReference type="Gene3D" id="2.115.10.20">
    <property type="entry name" value="Glycosyl hydrolase domain, family 43"/>
    <property type="match status" value="1"/>
</dbReference>
<gene>
    <name evidence="4" type="ORF">EDS130_LOCUS27509</name>
    <name evidence="5" type="ORF">XAT740_LOCUS49294</name>
</gene>
<dbReference type="Proteomes" id="UP000663852">
    <property type="component" value="Unassembled WGS sequence"/>
</dbReference>
<evidence type="ECO:0000256" key="3">
    <source>
        <dbReference type="SAM" id="SignalP"/>
    </source>
</evidence>
<feature type="signal peptide" evidence="3">
    <location>
        <begin position="1"/>
        <end position="21"/>
    </location>
</feature>